<keyword evidence="1" id="KW-0812">Transmembrane</keyword>
<evidence type="ECO:0000313" key="3">
    <source>
        <dbReference type="Proteomes" id="UP001310387"/>
    </source>
</evidence>
<dbReference type="Proteomes" id="UP001310387">
    <property type="component" value="Unassembled WGS sequence"/>
</dbReference>
<evidence type="ECO:0000256" key="1">
    <source>
        <dbReference type="SAM" id="Phobius"/>
    </source>
</evidence>
<feature type="transmembrane region" description="Helical" evidence="1">
    <location>
        <begin position="39"/>
        <end position="58"/>
    </location>
</feature>
<feature type="transmembrane region" description="Helical" evidence="1">
    <location>
        <begin position="65"/>
        <end position="84"/>
    </location>
</feature>
<dbReference type="RefSeq" id="WP_332903088.1">
    <property type="nucleotide sequence ID" value="NZ_JBAGLP010000120.1"/>
</dbReference>
<comment type="caution">
    <text evidence="2">The sequence shown here is derived from an EMBL/GenBank/DDBJ whole genome shotgun (WGS) entry which is preliminary data.</text>
</comment>
<dbReference type="EMBL" id="JBAGLP010000120">
    <property type="protein sequence ID" value="MEG3616612.1"/>
    <property type="molecule type" value="Genomic_DNA"/>
</dbReference>
<protein>
    <recommendedName>
        <fullName evidence="4">Integral membrane protein</fullName>
    </recommendedName>
</protein>
<keyword evidence="3" id="KW-1185">Reference proteome</keyword>
<sequence length="207" mass="21926">MSTTGSSRQVRVLRGTLVATLTTGVALASHVAGGGSVPGWLGVAAPWALSLWLSTLLAGRRVARWRTITSVVVGQVLFHTLFVLGTPTEAAFPSGPHTGHAVLAPFTPSATTVDLIQADARMWVWHVAAAAATVALLFRGELFLLRLRRAATTVAARLAPRWVDVAAVGFEAPAVRTLVPARRRTSSLPRPELRPLQRRGPPALSAL</sequence>
<keyword evidence="1" id="KW-0472">Membrane</keyword>
<evidence type="ECO:0008006" key="4">
    <source>
        <dbReference type="Google" id="ProtNLM"/>
    </source>
</evidence>
<accession>A0ABU7ZC14</accession>
<reference evidence="2" key="1">
    <citation type="journal article" date="2024" name="Antonie Van Leeuwenhoek">
        <title>Isoptericola haloaureus sp. nov., a dimorphic actinobacterium isolated from mangrove sediments of southeast India, implicating biosaline agricultural significance through nitrogen fixation and salt tolerance genes.</title>
        <authorList>
            <person name="Prathaban M."/>
            <person name="Prathiviraj R."/>
            <person name="Ravichandran M."/>
            <person name="Natarajan S.D."/>
            <person name="Sobanaa M."/>
            <person name="Hari Krishna Kumar S."/>
            <person name="Chandrasekar V."/>
            <person name="Selvin J."/>
        </authorList>
    </citation>
    <scope>NUCLEOTIDE SEQUENCE</scope>
    <source>
        <strain evidence="2">MP1014</strain>
    </source>
</reference>
<reference evidence="2" key="2">
    <citation type="submission" date="2024-02" db="EMBL/GenBank/DDBJ databases">
        <authorList>
            <person name="Prathaban M."/>
            <person name="Mythili R."/>
            <person name="Sharmila Devi N."/>
            <person name="Sobanaa M."/>
            <person name="Prathiviraj R."/>
            <person name="Selvin J."/>
        </authorList>
    </citation>
    <scope>NUCLEOTIDE SEQUENCE</scope>
    <source>
        <strain evidence="2">MP1014</strain>
    </source>
</reference>
<keyword evidence="1" id="KW-1133">Transmembrane helix</keyword>
<feature type="transmembrane region" description="Helical" evidence="1">
    <location>
        <begin position="123"/>
        <end position="140"/>
    </location>
</feature>
<proteinExistence type="predicted"/>
<gene>
    <name evidence="2" type="ORF">V5O49_15900</name>
</gene>
<name>A0ABU7ZC14_9MICO</name>
<evidence type="ECO:0000313" key="2">
    <source>
        <dbReference type="EMBL" id="MEG3616612.1"/>
    </source>
</evidence>
<organism evidence="2 3">
    <name type="scientific">Isoptericola haloaureus</name>
    <dbReference type="NCBI Taxonomy" id="1542902"/>
    <lineage>
        <taxon>Bacteria</taxon>
        <taxon>Bacillati</taxon>
        <taxon>Actinomycetota</taxon>
        <taxon>Actinomycetes</taxon>
        <taxon>Micrococcales</taxon>
        <taxon>Promicromonosporaceae</taxon>
        <taxon>Isoptericola</taxon>
    </lineage>
</organism>
<feature type="transmembrane region" description="Helical" evidence="1">
    <location>
        <begin position="12"/>
        <end position="33"/>
    </location>
</feature>